<dbReference type="Gene3D" id="3.90.1010.20">
    <property type="match status" value="1"/>
</dbReference>
<evidence type="ECO:0000256" key="1">
    <source>
        <dbReference type="SAM" id="SignalP"/>
    </source>
</evidence>
<protein>
    <submittedName>
        <fullName evidence="3">FMN-binding protein</fullName>
    </submittedName>
</protein>
<dbReference type="RefSeq" id="WP_295535857.1">
    <property type="nucleotide sequence ID" value="NZ_JBFRYC010000006.1"/>
</dbReference>
<dbReference type="Proteomes" id="UP001557465">
    <property type="component" value="Unassembled WGS sequence"/>
</dbReference>
<dbReference type="Pfam" id="PF04205">
    <property type="entry name" value="FMN_bind"/>
    <property type="match status" value="1"/>
</dbReference>
<name>A0ABV3TM12_9RHOB</name>
<sequence length="137" mass="14688">MQTTITIRTLAATALVVIWSAGSASAGLFWAPSAATKTSSSALHYHDGTYRGPSVRQYYGYVQAQAHIKNGKIVAIDILRSPTDRRTSRYINSIALPRLKSEIVQAQNTHVSNVSGATLTSDAFLASTHAALLQSLN</sequence>
<keyword evidence="4" id="KW-1185">Reference proteome</keyword>
<reference evidence="3 4" key="1">
    <citation type="journal article" date="2011" name="Int. J. Syst. Evol. Microbiol.">
        <title>Zhongshania antarctica gen. nov., sp. nov. and Zhongshania guokunii sp. nov., gammaproteobacteria respectively isolated from coastal attached (fast) ice and surface seawater of the Antarctic.</title>
        <authorList>
            <person name="Li H.J."/>
            <person name="Zhang X.Y."/>
            <person name="Chen C.X."/>
            <person name="Zhang Y.J."/>
            <person name="Gao Z.M."/>
            <person name="Yu Y."/>
            <person name="Chen X.L."/>
            <person name="Chen B."/>
            <person name="Zhang Y.Z."/>
        </authorList>
    </citation>
    <scope>NUCLEOTIDE SEQUENCE [LARGE SCALE GENOMIC DNA]</scope>
    <source>
        <strain evidence="3 4">15-R06ZXC-3</strain>
    </source>
</reference>
<dbReference type="InterPro" id="IPR007329">
    <property type="entry name" value="FMN-bd"/>
</dbReference>
<evidence type="ECO:0000313" key="3">
    <source>
        <dbReference type="EMBL" id="MEX1662247.1"/>
    </source>
</evidence>
<feature type="signal peptide" evidence="1">
    <location>
        <begin position="1"/>
        <end position="26"/>
    </location>
</feature>
<comment type="caution">
    <text evidence="3">The sequence shown here is derived from an EMBL/GenBank/DDBJ whole genome shotgun (WGS) entry which is preliminary data.</text>
</comment>
<evidence type="ECO:0000313" key="4">
    <source>
        <dbReference type="Proteomes" id="UP001557465"/>
    </source>
</evidence>
<dbReference type="SMART" id="SM00900">
    <property type="entry name" value="FMN_bind"/>
    <property type="match status" value="1"/>
</dbReference>
<evidence type="ECO:0000259" key="2">
    <source>
        <dbReference type="SMART" id="SM00900"/>
    </source>
</evidence>
<dbReference type="EMBL" id="JBFRYC010000006">
    <property type="protein sequence ID" value="MEX1662247.1"/>
    <property type="molecule type" value="Genomic_DNA"/>
</dbReference>
<feature type="chain" id="PRO_5046908406" evidence="1">
    <location>
        <begin position="27"/>
        <end position="137"/>
    </location>
</feature>
<feature type="domain" description="FMN-binding" evidence="2">
    <location>
        <begin position="57"/>
        <end position="135"/>
    </location>
</feature>
<organism evidence="3 4">
    <name type="scientific">Thioclava arctica</name>
    <dbReference type="NCBI Taxonomy" id="3238301"/>
    <lineage>
        <taxon>Bacteria</taxon>
        <taxon>Pseudomonadati</taxon>
        <taxon>Pseudomonadota</taxon>
        <taxon>Alphaproteobacteria</taxon>
        <taxon>Rhodobacterales</taxon>
        <taxon>Paracoccaceae</taxon>
        <taxon>Thioclava</taxon>
    </lineage>
</organism>
<proteinExistence type="predicted"/>
<accession>A0ABV3TM12</accession>
<gene>
    <name evidence="3" type="ORF">AB4874_11405</name>
</gene>
<keyword evidence="1" id="KW-0732">Signal</keyword>